<proteinExistence type="predicted"/>
<gene>
    <name evidence="2" type="ORF">HYG86_11520</name>
</gene>
<evidence type="ECO:0000259" key="1">
    <source>
        <dbReference type="Pfam" id="PF14278"/>
    </source>
</evidence>
<sequence length="104" mass="12226">MPLDVFLNVWEQNAKYYSVLLGDKGDPAFARKLKNSIKPTIMKVLEDKPDIDLREIDYILEYTLTAMIGIMSYWFIKEKTLSRESLFSLMHRLMEDGIMKHLPL</sequence>
<dbReference type="EMBL" id="CP058559">
    <property type="protein sequence ID" value="QNO16685.1"/>
    <property type="molecule type" value="Genomic_DNA"/>
</dbReference>
<dbReference type="KEGG" id="acae:HYG86_11520"/>
<organism evidence="2 3">
    <name type="scientific">Alkalicella caledoniensis</name>
    <dbReference type="NCBI Taxonomy" id="2731377"/>
    <lineage>
        <taxon>Bacteria</taxon>
        <taxon>Bacillati</taxon>
        <taxon>Bacillota</taxon>
        <taxon>Clostridia</taxon>
        <taxon>Eubacteriales</taxon>
        <taxon>Proteinivoracaceae</taxon>
        <taxon>Alkalicella</taxon>
    </lineage>
</organism>
<feature type="domain" description="Transcriptional regulator TetR C-terminal Firmicutes type" evidence="1">
    <location>
        <begin position="7"/>
        <end position="95"/>
    </location>
</feature>
<dbReference type="Pfam" id="PF14278">
    <property type="entry name" value="TetR_C_8"/>
    <property type="match status" value="1"/>
</dbReference>
<reference evidence="2 3" key="1">
    <citation type="submission" date="2020-07" db="EMBL/GenBank/DDBJ databases">
        <title>Alkalicella. sp. LB2 genome.</title>
        <authorList>
            <person name="Postec A."/>
            <person name="Quemeneur M."/>
        </authorList>
    </citation>
    <scope>NUCLEOTIDE SEQUENCE [LARGE SCALE GENOMIC DNA]</scope>
    <source>
        <strain evidence="2 3">LB2</strain>
    </source>
</reference>
<keyword evidence="3" id="KW-1185">Reference proteome</keyword>
<evidence type="ECO:0000313" key="2">
    <source>
        <dbReference type="EMBL" id="QNO16685.1"/>
    </source>
</evidence>
<dbReference type="Gene3D" id="1.10.357.10">
    <property type="entry name" value="Tetracycline Repressor, domain 2"/>
    <property type="match status" value="1"/>
</dbReference>
<dbReference type="AlphaFoldDB" id="A0A7G9WDC3"/>
<accession>A0A7G9WDC3</accession>
<dbReference type="Proteomes" id="UP000516160">
    <property type="component" value="Chromosome"/>
</dbReference>
<protein>
    <submittedName>
        <fullName evidence="2">TetR/AcrR family transcriptional regulator C-terminal domain-containing protein</fullName>
    </submittedName>
</protein>
<evidence type="ECO:0000313" key="3">
    <source>
        <dbReference type="Proteomes" id="UP000516160"/>
    </source>
</evidence>
<name>A0A7G9WDC3_ALKCA</name>
<dbReference type="InterPro" id="IPR039532">
    <property type="entry name" value="TetR_C_Firmicutes"/>
</dbReference>